<keyword evidence="5 9" id="KW-1133">Transmembrane helix</keyword>
<comment type="caution">
    <text evidence="11">The sequence shown here is derived from an EMBL/GenBank/DDBJ whole genome shotgun (WGS) entry which is preliminary data.</text>
</comment>
<comment type="subcellular location">
    <subcellularLocation>
        <location evidence="1">Membrane</location>
        <topology evidence="1">Multi-pass membrane protein</topology>
    </subcellularLocation>
</comment>
<dbReference type="GO" id="GO:0016780">
    <property type="term" value="F:phosphotransferase activity, for other substituted phosphate groups"/>
    <property type="evidence" value="ECO:0007669"/>
    <property type="project" value="TreeGrafter"/>
</dbReference>
<dbReference type="RefSeq" id="WP_107969227.1">
    <property type="nucleotide sequence ID" value="NZ_NWBU01000015.1"/>
</dbReference>
<feature type="region of interest" description="Disordered" evidence="8">
    <location>
        <begin position="1"/>
        <end position="26"/>
    </location>
</feature>
<evidence type="ECO:0000256" key="4">
    <source>
        <dbReference type="ARBA" id="ARBA00022692"/>
    </source>
</evidence>
<name>A0A2T5FV50_9SPHN</name>
<dbReference type="PANTHER" id="PTHR30576:SF0">
    <property type="entry name" value="UNDECAPRENYL-PHOSPHATE N-ACETYLGALACTOSAMINYL 1-PHOSPHATE TRANSFERASE-RELATED"/>
    <property type="match status" value="1"/>
</dbReference>
<keyword evidence="4 9" id="KW-0812">Transmembrane</keyword>
<keyword evidence="7" id="KW-0270">Exopolysaccharide synthesis</keyword>
<dbReference type="Pfam" id="PF13727">
    <property type="entry name" value="CoA_binding_3"/>
    <property type="match status" value="1"/>
</dbReference>
<dbReference type="Proteomes" id="UP000244162">
    <property type="component" value="Unassembled WGS sequence"/>
</dbReference>
<dbReference type="InterPro" id="IPR036291">
    <property type="entry name" value="NAD(P)-bd_dom_sf"/>
</dbReference>
<evidence type="ECO:0000256" key="6">
    <source>
        <dbReference type="ARBA" id="ARBA00023136"/>
    </source>
</evidence>
<sequence length="515" mass="56767">MVMVAEQRISRDPNGSAEYPGQKPGPDTSPYPFTIEPFVQLNRDQLGPAGLIRGSFGFINRIVMLIDATAAFVTLLLIQKLSILSATTLNWPQSLIVGMAASAATIGLLRAARAYRVERYADLGASIYDVARGALAAAGVTLALLWTYAPGADARPVHLFGAGSAVFASLMSGRLLARIVHHHLLKRGFLRRRVAIIGSGMLGREIAAHIRREQERGNYTLVGLFGDEVGDVSAQPREIAGTVRDLRHIAQHRQIDMIVLALPWSRAEQIFELAAQVQWISADVVVPIETSGFVPQSLTRLGGRDMLLLASHPFRGTQGLVKVIEDYVVAAFGLLLALPIMLFAAIAVRLEGEGPILFRQPRLGFNGRLFHIYKFRTMTVDPADDGSVAVERGSPRITRIGALLRRSSIDELPQLFNVLRGEMSIVGPRPHVPGMLIEGDVYSEMVRSYAARHRMKPGITGWAQINGMRGGIDTAEKARRNVDLDLHYARNWSLRLDLWIMRRTLTRNLIGRDIF</sequence>
<feature type="transmembrane region" description="Helical" evidence="9">
    <location>
        <begin position="91"/>
        <end position="109"/>
    </location>
</feature>
<dbReference type="Pfam" id="PF02397">
    <property type="entry name" value="Bac_transf"/>
    <property type="match status" value="1"/>
</dbReference>
<evidence type="ECO:0000256" key="7">
    <source>
        <dbReference type="ARBA" id="ARBA00023169"/>
    </source>
</evidence>
<reference evidence="11 12" key="1">
    <citation type="submission" date="2017-09" db="EMBL/GenBank/DDBJ databases">
        <title>Sphingomonas panjinensis sp.nov., isolated from oil-contaminated soil.</title>
        <authorList>
            <person name="Wang L."/>
            <person name="Chen L."/>
        </authorList>
    </citation>
    <scope>NUCLEOTIDE SEQUENCE [LARGE SCALE GENOMIC DNA]</scope>
    <source>
        <strain evidence="11 12">FW-11</strain>
    </source>
</reference>
<gene>
    <name evidence="11" type="ORF">CLG96_15520</name>
</gene>
<comment type="similarity">
    <text evidence="2">Belongs to the bacterial sugar transferase family.</text>
</comment>
<evidence type="ECO:0000256" key="1">
    <source>
        <dbReference type="ARBA" id="ARBA00004141"/>
    </source>
</evidence>
<dbReference type="GO" id="GO:0016020">
    <property type="term" value="C:membrane"/>
    <property type="evidence" value="ECO:0007669"/>
    <property type="project" value="UniProtKB-SubCell"/>
</dbReference>
<evidence type="ECO:0000256" key="9">
    <source>
        <dbReference type="SAM" id="Phobius"/>
    </source>
</evidence>
<evidence type="ECO:0000256" key="2">
    <source>
        <dbReference type="ARBA" id="ARBA00006464"/>
    </source>
</evidence>
<evidence type="ECO:0000313" key="11">
    <source>
        <dbReference type="EMBL" id="PTQ08597.1"/>
    </source>
</evidence>
<dbReference type="PANTHER" id="PTHR30576">
    <property type="entry name" value="COLANIC BIOSYNTHESIS UDP-GLUCOSE LIPID CARRIER TRANSFERASE"/>
    <property type="match status" value="1"/>
</dbReference>
<dbReference type="EMBL" id="NWBU01000015">
    <property type="protein sequence ID" value="PTQ08597.1"/>
    <property type="molecule type" value="Genomic_DNA"/>
</dbReference>
<protein>
    <recommendedName>
        <fullName evidence="10">Bacterial sugar transferase domain-containing protein</fullName>
    </recommendedName>
</protein>
<keyword evidence="3" id="KW-0808">Transferase</keyword>
<dbReference type="GO" id="GO:0000271">
    <property type="term" value="P:polysaccharide biosynthetic process"/>
    <property type="evidence" value="ECO:0007669"/>
    <property type="project" value="UniProtKB-KW"/>
</dbReference>
<dbReference type="Gene3D" id="3.40.50.720">
    <property type="entry name" value="NAD(P)-binding Rossmann-like Domain"/>
    <property type="match status" value="1"/>
</dbReference>
<evidence type="ECO:0000256" key="5">
    <source>
        <dbReference type="ARBA" id="ARBA00022989"/>
    </source>
</evidence>
<dbReference type="InterPro" id="IPR003362">
    <property type="entry name" value="Bact_transf"/>
</dbReference>
<feature type="transmembrane region" description="Helical" evidence="9">
    <location>
        <begin position="58"/>
        <end position="79"/>
    </location>
</feature>
<keyword evidence="12" id="KW-1185">Reference proteome</keyword>
<dbReference type="AlphaFoldDB" id="A0A2T5FV50"/>
<feature type="domain" description="Bacterial sugar transferase" evidence="10">
    <location>
        <begin position="322"/>
        <end position="507"/>
    </location>
</feature>
<evidence type="ECO:0000259" key="10">
    <source>
        <dbReference type="Pfam" id="PF02397"/>
    </source>
</evidence>
<feature type="transmembrane region" description="Helical" evidence="9">
    <location>
        <begin position="130"/>
        <end position="151"/>
    </location>
</feature>
<accession>A0A2T5FV50</accession>
<proteinExistence type="inferred from homology"/>
<feature type="transmembrane region" description="Helical" evidence="9">
    <location>
        <begin position="157"/>
        <end position="177"/>
    </location>
</feature>
<dbReference type="InterPro" id="IPR017475">
    <property type="entry name" value="EPS_sugar_tfrase"/>
</dbReference>
<feature type="transmembrane region" description="Helical" evidence="9">
    <location>
        <begin position="327"/>
        <end position="348"/>
    </location>
</feature>
<dbReference type="OrthoDB" id="9808602at2"/>
<organism evidence="11 12">
    <name type="scientific">Sphingomonas oleivorans</name>
    <dbReference type="NCBI Taxonomy" id="1735121"/>
    <lineage>
        <taxon>Bacteria</taxon>
        <taxon>Pseudomonadati</taxon>
        <taxon>Pseudomonadota</taxon>
        <taxon>Alphaproteobacteria</taxon>
        <taxon>Sphingomonadales</taxon>
        <taxon>Sphingomonadaceae</taxon>
        <taxon>Sphingomonas</taxon>
    </lineage>
</organism>
<evidence type="ECO:0000256" key="3">
    <source>
        <dbReference type="ARBA" id="ARBA00022679"/>
    </source>
</evidence>
<evidence type="ECO:0000313" key="12">
    <source>
        <dbReference type="Proteomes" id="UP000244162"/>
    </source>
</evidence>
<dbReference type="SUPFAM" id="SSF51735">
    <property type="entry name" value="NAD(P)-binding Rossmann-fold domains"/>
    <property type="match status" value="1"/>
</dbReference>
<evidence type="ECO:0000256" key="8">
    <source>
        <dbReference type="SAM" id="MobiDB-lite"/>
    </source>
</evidence>
<keyword evidence="6 9" id="KW-0472">Membrane</keyword>
<dbReference type="NCBIfam" id="TIGR03025">
    <property type="entry name" value="EPS_sugtrans"/>
    <property type="match status" value="1"/>
</dbReference>